<feature type="signal peptide" evidence="6">
    <location>
        <begin position="1"/>
        <end position="22"/>
    </location>
</feature>
<dbReference type="PANTHER" id="PTHR10009:SF7">
    <property type="entry name" value="GH10609P-RELATED"/>
    <property type="match status" value="1"/>
</dbReference>
<keyword evidence="8" id="KW-1185">Reference proteome</keyword>
<dbReference type="GO" id="GO:0005576">
    <property type="term" value="C:extracellular region"/>
    <property type="evidence" value="ECO:0007669"/>
    <property type="project" value="UniProtKB-SubCell"/>
</dbReference>
<accession>A0A151WK11</accession>
<comment type="similarity">
    <text evidence="2">Belongs to the major royal jelly protein family.</text>
</comment>
<evidence type="ECO:0000256" key="5">
    <source>
        <dbReference type="ARBA" id="ARBA00023180"/>
    </source>
</evidence>
<keyword evidence="5" id="KW-0325">Glycoprotein</keyword>
<dbReference type="Pfam" id="PF03022">
    <property type="entry name" value="MRJP"/>
    <property type="match status" value="1"/>
</dbReference>
<evidence type="ECO:0000256" key="6">
    <source>
        <dbReference type="SAM" id="SignalP"/>
    </source>
</evidence>
<evidence type="ECO:0000256" key="4">
    <source>
        <dbReference type="ARBA" id="ARBA00022729"/>
    </source>
</evidence>
<dbReference type="PANTHER" id="PTHR10009">
    <property type="entry name" value="PROTEIN YELLOW-RELATED"/>
    <property type="match status" value="1"/>
</dbReference>
<comment type="subcellular location">
    <subcellularLocation>
        <location evidence="1">Secreted</location>
    </subcellularLocation>
</comment>
<protein>
    <submittedName>
        <fullName evidence="7">Major royal jelly protein 1</fullName>
    </submittedName>
</protein>
<reference evidence="7 8" key="1">
    <citation type="submission" date="2015-09" db="EMBL/GenBank/DDBJ databases">
        <title>Trachymyrmex zeteki WGS genome.</title>
        <authorList>
            <person name="Nygaard S."/>
            <person name="Hu H."/>
            <person name="Boomsma J."/>
            <person name="Zhang G."/>
        </authorList>
    </citation>
    <scope>NUCLEOTIDE SEQUENCE [LARGE SCALE GENOMIC DNA]</scope>
    <source>
        <strain evidence="7">Tzet28-1</strain>
        <tissue evidence="7">Whole body</tissue>
    </source>
</reference>
<evidence type="ECO:0000256" key="3">
    <source>
        <dbReference type="ARBA" id="ARBA00022525"/>
    </source>
</evidence>
<gene>
    <name evidence="7" type="ORF">ALC60_12783</name>
</gene>
<dbReference type="EMBL" id="KQ983022">
    <property type="protein sequence ID" value="KYQ48174.1"/>
    <property type="molecule type" value="Genomic_DNA"/>
</dbReference>
<dbReference type="InterPro" id="IPR011042">
    <property type="entry name" value="6-blade_b-propeller_TolB-like"/>
</dbReference>
<organism evidence="7 8">
    <name type="scientific">Mycetomoellerius zeteki</name>
    <dbReference type="NCBI Taxonomy" id="64791"/>
    <lineage>
        <taxon>Eukaryota</taxon>
        <taxon>Metazoa</taxon>
        <taxon>Ecdysozoa</taxon>
        <taxon>Arthropoda</taxon>
        <taxon>Hexapoda</taxon>
        <taxon>Insecta</taxon>
        <taxon>Pterygota</taxon>
        <taxon>Neoptera</taxon>
        <taxon>Endopterygota</taxon>
        <taxon>Hymenoptera</taxon>
        <taxon>Apocrita</taxon>
        <taxon>Aculeata</taxon>
        <taxon>Formicoidea</taxon>
        <taxon>Formicidae</taxon>
        <taxon>Myrmicinae</taxon>
        <taxon>Mycetomoellerius</taxon>
    </lineage>
</organism>
<feature type="chain" id="PRO_5007591275" evidence="6">
    <location>
        <begin position="23"/>
        <end position="417"/>
    </location>
</feature>
<name>A0A151WK11_9HYME</name>
<keyword evidence="4 6" id="KW-0732">Signal</keyword>
<evidence type="ECO:0000256" key="2">
    <source>
        <dbReference type="ARBA" id="ARBA00009127"/>
    </source>
</evidence>
<sequence>TVKMMHSLIIVLLVMIANISFGVKLEDRYEWKYVDYVWNNFQRQEVIKSDNYDPSKNILFDVDEASDGRVFVTVVRDKGVPASVMTVSDERGPGGPLLSPYPNWSWYNDTTDCNNNIISVLRISIKCNHLFVLDFGRKDGLQGDKVCPSKLLIFNLENDMLVDRIIIPSNIADNKNGRGLLVTPLAYVRDCSRIDDATVYMSDVIGFGLVIYNRYLGFCRIESDFMKPTHPNFTIENESFYLEDGILGLATIHESKYSNLFYAPLAGNRIFKMNKHTLRKCSKLSNSEANRLTKVANILSGQTGPIASYGNVIFFSNIPETSILCADTTKKFDPSSSVVIAQNSEKLQFPGGLKVIRHKERKVREHKEGKILIATNRLQCVFNNNLNLNEINFRILQLNIMKIKNERKCFDSNHHGH</sequence>
<dbReference type="PRINTS" id="PR01366">
    <property type="entry name" value="ROYALJELLY"/>
</dbReference>
<proteinExistence type="inferred from homology"/>
<dbReference type="AlphaFoldDB" id="A0A151WK11"/>
<feature type="non-terminal residue" evidence="7">
    <location>
        <position position="1"/>
    </location>
</feature>
<dbReference type="Proteomes" id="UP000075809">
    <property type="component" value="Unassembled WGS sequence"/>
</dbReference>
<dbReference type="InterPro" id="IPR017996">
    <property type="entry name" value="MRJP/yellow-related"/>
</dbReference>
<evidence type="ECO:0000256" key="1">
    <source>
        <dbReference type="ARBA" id="ARBA00004613"/>
    </source>
</evidence>
<dbReference type="STRING" id="64791.A0A151WK11"/>
<dbReference type="Gene3D" id="2.120.10.30">
    <property type="entry name" value="TolB, C-terminal domain"/>
    <property type="match status" value="1"/>
</dbReference>
<keyword evidence="3" id="KW-0964">Secreted</keyword>
<evidence type="ECO:0000313" key="8">
    <source>
        <dbReference type="Proteomes" id="UP000075809"/>
    </source>
</evidence>
<evidence type="ECO:0000313" key="7">
    <source>
        <dbReference type="EMBL" id="KYQ48174.1"/>
    </source>
</evidence>